<dbReference type="Gene3D" id="3.30.465.10">
    <property type="match status" value="1"/>
</dbReference>
<dbReference type="AlphaFoldDB" id="A0YFG9"/>
<dbReference type="Proteomes" id="UP000004931">
    <property type="component" value="Unassembled WGS sequence"/>
</dbReference>
<keyword evidence="3 6" id="KW-0274">FAD</keyword>
<evidence type="ECO:0000256" key="5">
    <source>
        <dbReference type="PIRSR" id="PIRSR625650-2"/>
    </source>
</evidence>
<evidence type="ECO:0000256" key="3">
    <source>
        <dbReference type="ARBA" id="ARBA00022827"/>
    </source>
</evidence>
<accession>A0YFG9</accession>
<dbReference type="InterPro" id="IPR016171">
    <property type="entry name" value="Vanillyl_alc_oxidase_C-sub2"/>
</dbReference>
<dbReference type="InterPro" id="IPR016169">
    <property type="entry name" value="FAD-bd_PCMH_sub2"/>
</dbReference>
<dbReference type="GO" id="GO:0008609">
    <property type="term" value="F:alkylglycerone-phosphate synthase activity"/>
    <property type="evidence" value="ECO:0007669"/>
    <property type="project" value="InterPro"/>
</dbReference>
<evidence type="ECO:0000313" key="10">
    <source>
        <dbReference type="Proteomes" id="UP000004931"/>
    </source>
</evidence>
<evidence type="ECO:0000256" key="4">
    <source>
        <dbReference type="PIRSR" id="PIRSR625650-1"/>
    </source>
</evidence>
<dbReference type="GO" id="GO:0071949">
    <property type="term" value="F:FAD binding"/>
    <property type="evidence" value="ECO:0007669"/>
    <property type="project" value="InterPro"/>
</dbReference>
<proteinExistence type="inferred from homology"/>
<name>A0YFG9_9GAMM</name>
<feature type="binding site" evidence="5">
    <location>
        <position position="395"/>
    </location>
    <ligand>
        <name>substrate</name>
    </ligand>
</feature>
<feature type="binding site" evidence="6">
    <location>
        <begin position="257"/>
        <end position="263"/>
    </location>
    <ligand>
        <name>FAD</name>
        <dbReference type="ChEBI" id="CHEBI:57692"/>
    </ligand>
</feature>
<dbReference type="Gene3D" id="3.30.300.330">
    <property type="match status" value="1"/>
</dbReference>
<dbReference type="PANTHER" id="PTHR46568">
    <property type="entry name" value="ALKYLDIHYDROXYACETONEPHOSPHATE SYNTHASE, PEROXISOMAL"/>
    <property type="match status" value="1"/>
</dbReference>
<reference evidence="9 10" key="1">
    <citation type="journal article" date="2010" name="J. Bacteriol.">
        <title>Genome sequence of the oligotrophic marine Gammaproteobacterium HTCC2143, isolated from the Oregon Coast.</title>
        <authorList>
            <person name="Oh H.M."/>
            <person name="Kang I."/>
            <person name="Ferriera S."/>
            <person name="Giovannoni S.J."/>
            <person name="Cho J.C."/>
        </authorList>
    </citation>
    <scope>NUCLEOTIDE SEQUENCE [LARGE SCALE GENOMIC DNA]</scope>
    <source>
        <strain evidence="9 10">HTCC2143</strain>
    </source>
</reference>
<dbReference type="InterPro" id="IPR016164">
    <property type="entry name" value="FAD-linked_Oxase-like_C"/>
</dbReference>
<dbReference type="Pfam" id="PF02913">
    <property type="entry name" value="FAD-oxidase_C"/>
    <property type="match status" value="1"/>
</dbReference>
<dbReference type="InterPro" id="IPR036318">
    <property type="entry name" value="FAD-bd_PCMH-like_sf"/>
</dbReference>
<dbReference type="SUPFAM" id="SSF55103">
    <property type="entry name" value="FAD-linked oxidases, C-terminal domain"/>
    <property type="match status" value="1"/>
</dbReference>
<protein>
    <submittedName>
        <fullName evidence="9">FAD/FMN-containing dehydrogenase</fullName>
    </submittedName>
</protein>
<dbReference type="eggNOG" id="COG0277">
    <property type="taxonomic scope" value="Bacteria"/>
</dbReference>
<evidence type="ECO:0000256" key="1">
    <source>
        <dbReference type="ARBA" id="ARBA00008000"/>
    </source>
</evidence>
<dbReference type="GO" id="GO:0008610">
    <property type="term" value="P:lipid biosynthetic process"/>
    <property type="evidence" value="ECO:0007669"/>
    <property type="project" value="InterPro"/>
</dbReference>
<organism evidence="9 10">
    <name type="scientific">marine gamma proteobacterium HTCC2143</name>
    <dbReference type="NCBI Taxonomy" id="247633"/>
    <lineage>
        <taxon>Bacteria</taxon>
        <taxon>Pseudomonadati</taxon>
        <taxon>Pseudomonadota</taxon>
        <taxon>Gammaproteobacteria</taxon>
        <taxon>Cellvibrionales</taxon>
        <taxon>Spongiibacteraceae</taxon>
        <taxon>BD1-7 clade</taxon>
    </lineage>
</organism>
<dbReference type="EMBL" id="AAVT01000008">
    <property type="protein sequence ID" value="EAW30383.1"/>
    <property type="molecule type" value="Genomic_DNA"/>
</dbReference>
<dbReference type="Gene3D" id="1.10.45.10">
    <property type="entry name" value="Vanillyl-alcohol Oxidase, Chain A, domain 4"/>
    <property type="match status" value="1"/>
</dbReference>
<evidence type="ECO:0000259" key="8">
    <source>
        <dbReference type="PROSITE" id="PS51387"/>
    </source>
</evidence>
<dbReference type="PROSITE" id="PS51387">
    <property type="entry name" value="FAD_PCMH"/>
    <property type="match status" value="1"/>
</dbReference>
<gene>
    <name evidence="9" type="ORF">GP2143_09265</name>
</gene>
<keyword evidence="2" id="KW-0285">Flavoprotein</keyword>
<feature type="active site" description="Proton donor/acceptor" evidence="4">
    <location>
        <position position="456"/>
    </location>
</feature>
<comment type="cofactor">
    <cofactor evidence="6">
        <name>FAD</name>
        <dbReference type="ChEBI" id="CHEBI:57692"/>
    </cofactor>
</comment>
<evidence type="ECO:0000256" key="2">
    <source>
        <dbReference type="ARBA" id="ARBA00022630"/>
    </source>
</evidence>
<dbReference type="PANTHER" id="PTHR46568:SF1">
    <property type="entry name" value="ALKYLDIHYDROXYACETONEPHOSPHATE SYNTHASE, PEROXISOMAL"/>
    <property type="match status" value="1"/>
</dbReference>
<comment type="caution">
    <text evidence="9">The sequence shown here is derived from an EMBL/GenBank/DDBJ whole genome shotgun (WGS) entry which is preliminary data.</text>
</comment>
<dbReference type="InterPro" id="IPR006094">
    <property type="entry name" value="Oxid_FAD_bind_N"/>
</dbReference>
<dbReference type="InterPro" id="IPR025650">
    <property type="entry name" value="Alkyl-DHAP_Synthase"/>
</dbReference>
<dbReference type="InterPro" id="IPR016167">
    <property type="entry name" value="FAD-bd_PCMH_sub1"/>
</dbReference>
<dbReference type="STRING" id="247633.GP2143_09265"/>
<dbReference type="Pfam" id="PF01565">
    <property type="entry name" value="FAD_binding_4"/>
    <property type="match status" value="1"/>
</dbReference>
<evidence type="ECO:0000256" key="6">
    <source>
        <dbReference type="PIRSR" id="PIRSR625650-3"/>
    </source>
</evidence>
<dbReference type="SUPFAM" id="SSF56176">
    <property type="entry name" value="FAD-binding/transporter-associated domain-like"/>
    <property type="match status" value="1"/>
</dbReference>
<feature type="site" description="Important for enzyme activity" evidence="7">
    <location>
        <position position="308"/>
    </location>
</feature>
<feature type="binding site" evidence="6">
    <location>
        <begin position="125"/>
        <end position="131"/>
    </location>
    <ligand>
        <name>FAD</name>
        <dbReference type="ChEBI" id="CHEBI:57692"/>
    </ligand>
</feature>
<keyword evidence="10" id="KW-1185">Reference proteome</keyword>
<evidence type="ECO:0000256" key="7">
    <source>
        <dbReference type="PIRSR" id="PIRSR625650-4"/>
    </source>
</evidence>
<feature type="domain" description="FAD-binding PCMH-type" evidence="8">
    <location>
        <begin position="93"/>
        <end position="273"/>
    </location>
</feature>
<dbReference type="Gene3D" id="3.30.43.10">
    <property type="entry name" value="Uridine Diphospho-n-acetylenolpyruvylglucosamine Reductase, domain 2"/>
    <property type="match status" value="1"/>
</dbReference>
<dbReference type="Gene3D" id="3.30.70.3450">
    <property type="match status" value="1"/>
</dbReference>
<dbReference type="InterPro" id="IPR004113">
    <property type="entry name" value="FAD-bd_oxidored_4_C"/>
</dbReference>
<comment type="similarity">
    <text evidence="1">Belongs to the FAD-binding oxidoreductase/transferase type 4 family.</text>
</comment>
<sequence length="541" mass="59346">MILSTTGIKRWNDWGTEGSDYRMELSDDLRDLLTRLVGPGRALPEATLQQIVARVPPSRLPEHPLIERDAETRVRHARGQSLPDWLAMHSGELGVFPDGVARPASREQVVELLRFAADTNITVIPYGGGTSVAGHINPLADNRPVLTVSLTKMNKLLALDKLSQIATFGAGTAGPAIEAQLQAEGYTLGHYPQSWELSTLGGWVAARSSGQQSLRYGRIEQMFAGGNMETLAGQLEIPPIPASSAGPDLREMVLGSEGRLGIITEVKVRVTKIPEQESFHVCFFPSWQQGLDAVRELAQERVQLSMLRLSNALETESLLNMSGSEHLSALNHLLESQGLGDGKVMMTWGLTGSLRQCEFAGELTRQCNSRYGGVAAPDALGDNWAHGRFRAPYLREPLGRLGYLADTMETAINWDQVTDSMERIETAIRNALVDESEQVHAYTHLSHVYGQGCSIYTTYLFRCADDYPKTFDYWQKLKHAGASAIVACGGTISHQHGVGYDHRNYLPAEKGEIGIAALRSLCSFFDPDERLNPGKLLPDGK</sequence>
<evidence type="ECO:0000313" key="9">
    <source>
        <dbReference type="EMBL" id="EAW30383.1"/>
    </source>
</evidence>
<dbReference type="InterPro" id="IPR016166">
    <property type="entry name" value="FAD-bd_PCMH"/>
</dbReference>